<dbReference type="Proteomes" id="UP001444661">
    <property type="component" value="Unassembled WGS sequence"/>
</dbReference>
<feature type="region of interest" description="Disordered" evidence="1">
    <location>
        <begin position="406"/>
        <end position="428"/>
    </location>
</feature>
<feature type="region of interest" description="Disordered" evidence="1">
    <location>
        <begin position="19"/>
        <end position="59"/>
    </location>
</feature>
<feature type="region of interest" description="Disordered" evidence="1">
    <location>
        <begin position="96"/>
        <end position="227"/>
    </location>
</feature>
<name>A0ABR1T0E4_9PEZI</name>
<evidence type="ECO:0000256" key="1">
    <source>
        <dbReference type="SAM" id="MobiDB-lite"/>
    </source>
</evidence>
<reference evidence="2 3" key="1">
    <citation type="submission" date="2023-01" db="EMBL/GenBank/DDBJ databases">
        <title>Analysis of 21 Apiospora genomes using comparative genomics revels a genus with tremendous synthesis potential of carbohydrate active enzymes and secondary metabolites.</title>
        <authorList>
            <person name="Sorensen T."/>
        </authorList>
    </citation>
    <scope>NUCLEOTIDE SEQUENCE [LARGE SCALE GENOMIC DNA]</scope>
    <source>
        <strain evidence="2 3">CBS 33761</strain>
    </source>
</reference>
<comment type="caution">
    <text evidence="2">The sequence shown here is derived from an EMBL/GenBank/DDBJ whole genome shotgun (WGS) entry which is preliminary data.</text>
</comment>
<evidence type="ECO:0000313" key="3">
    <source>
        <dbReference type="Proteomes" id="UP001444661"/>
    </source>
</evidence>
<organism evidence="2 3">
    <name type="scientific">Apiospora rasikravindrae</name>
    <dbReference type="NCBI Taxonomy" id="990691"/>
    <lineage>
        <taxon>Eukaryota</taxon>
        <taxon>Fungi</taxon>
        <taxon>Dikarya</taxon>
        <taxon>Ascomycota</taxon>
        <taxon>Pezizomycotina</taxon>
        <taxon>Sordariomycetes</taxon>
        <taxon>Xylariomycetidae</taxon>
        <taxon>Amphisphaeriales</taxon>
        <taxon>Apiosporaceae</taxon>
        <taxon>Apiospora</taxon>
    </lineage>
</organism>
<gene>
    <name evidence="2" type="ORF">PG993_007836</name>
</gene>
<feature type="region of interest" description="Disordered" evidence="1">
    <location>
        <begin position="263"/>
        <end position="296"/>
    </location>
</feature>
<feature type="compositionally biased region" description="Pro residues" evidence="1">
    <location>
        <begin position="38"/>
        <end position="53"/>
    </location>
</feature>
<feature type="region of interest" description="Disordered" evidence="1">
    <location>
        <begin position="313"/>
        <end position="357"/>
    </location>
</feature>
<accession>A0ABR1T0E4</accession>
<dbReference type="EMBL" id="JAQQWK010000006">
    <property type="protein sequence ID" value="KAK8039425.1"/>
    <property type="molecule type" value="Genomic_DNA"/>
</dbReference>
<evidence type="ECO:0000313" key="2">
    <source>
        <dbReference type="EMBL" id="KAK8039425.1"/>
    </source>
</evidence>
<protein>
    <submittedName>
        <fullName evidence="2">Uncharacterized protein</fullName>
    </submittedName>
</protein>
<feature type="compositionally biased region" description="Basic and acidic residues" evidence="1">
    <location>
        <begin position="205"/>
        <end position="216"/>
    </location>
</feature>
<feature type="compositionally biased region" description="Pro residues" evidence="1">
    <location>
        <begin position="159"/>
        <end position="177"/>
    </location>
</feature>
<sequence length="813" mass="87276">MPCNMKRLVAALSAAARGSIPTSDYRGNPGVTIISGNRPPPRMITPPPSPPTPSEEAKRFDCSTVTKCIDYMNECGQIYGGYYSICSPTPIFTPPPCPSSTTSTPSRPAPITPPPKKSFSSTSSRPSSTTSSRPAPITPSPKKPYTPTSTTGGGSKPTAIPPPGGAPPAKPPPPPSKPGYGQIDGKPVPFGDAAWTENGVNQRRPGRDPLKKEYELPRGFGNPLPDLSHLTNTNVWNWQTVEVPEDWDPENWDTNHAPLVVPANLPGLRGPPRLEVPDLSPPGTPSSPNLEDPDLMDPELEASVRERLNALLEIPDTVPPPTTRATHRGRTPGRPGPRPLPNSGKLPNPRPRLAKAPKLPTIHEKYEIDIAGNLPGQFEPPFKPLPKETMELLKKGEWNEWKDLPWKQMGRGSAGPRGGGDDDSNGGIWPTPTQPPEYVNCIVPGPSLKTVLLPAWACIGGILHPQTTLLPSLSASPVPSLSLGGPTAAIPTTTPPALPGVFNSSNNANPTKPGTLAHLLYNETLPIIQQFIDDPKAYTNRQRDGVDPGVVYNLTKVAYVHTRIMAAGGEPDGPNGKWFPKASNPLNKMPQLLWGEPLLLTVATSEEPVAQAAANFRDNVGHEVWDSIGRIADYMGHRAAADLYSGNVVAAAMDHDRVTPKQAPLTYTYLVGQGVVDSLTYRVGFAAGVEPGTNKTITRYFAGGVAHALGQTADALGIKQSKLGTRPDGRSRTLWDYVAPTYLAAFVNSQNHMAKYKYDGPVIEEMKRIEMLFWLGKSGPMLHYGLGRGKNLPRLQTNQIYDTGNGTAPAPSN</sequence>
<feature type="compositionally biased region" description="Pro residues" evidence="1">
    <location>
        <begin position="107"/>
        <end position="116"/>
    </location>
</feature>
<proteinExistence type="predicted"/>
<keyword evidence="3" id="KW-1185">Reference proteome</keyword>
<feature type="compositionally biased region" description="Low complexity" evidence="1">
    <location>
        <begin position="117"/>
        <end position="135"/>
    </location>
</feature>